<dbReference type="InterPro" id="IPR000515">
    <property type="entry name" value="MetI-like"/>
</dbReference>
<protein>
    <submittedName>
        <fullName evidence="9">ABC transporter permease</fullName>
    </submittedName>
</protein>
<feature type="transmembrane region" description="Helical" evidence="7">
    <location>
        <begin position="137"/>
        <end position="158"/>
    </location>
</feature>
<evidence type="ECO:0000256" key="2">
    <source>
        <dbReference type="ARBA" id="ARBA00022448"/>
    </source>
</evidence>
<keyword evidence="4 7" id="KW-0812">Transmembrane</keyword>
<organism evidence="9 10">
    <name type="scientific">Geomobilimonas luticola</name>
    <dbReference type="NCBI Taxonomy" id="1114878"/>
    <lineage>
        <taxon>Bacteria</taxon>
        <taxon>Pseudomonadati</taxon>
        <taxon>Thermodesulfobacteriota</taxon>
        <taxon>Desulfuromonadia</taxon>
        <taxon>Geobacterales</taxon>
        <taxon>Geobacteraceae</taxon>
        <taxon>Geomobilimonas</taxon>
    </lineage>
</organism>
<feature type="domain" description="ABC transmembrane type-1" evidence="8">
    <location>
        <begin position="98"/>
        <end position="310"/>
    </location>
</feature>
<feature type="transmembrane region" description="Helical" evidence="7">
    <location>
        <begin position="191"/>
        <end position="210"/>
    </location>
</feature>
<evidence type="ECO:0000313" key="10">
    <source>
        <dbReference type="Proteomes" id="UP000756860"/>
    </source>
</evidence>
<name>A0ABS5SG72_9BACT</name>
<dbReference type="Proteomes" id="UP000756860">
    <property type="component" value="Unassembled WGS sequence"/>
</dbReference>
<reference evidence="9 10" key="1">
    <citation type="submission" date="2021-05" db="EMBL/GenBank/DDBJ databases">
        <title>The draft genome of Geobacter luticola JCM 17780.</title>
        <authorList>
            <person name="Xu Z."/>
            <person name="Masuda Y."/>
            <person name="Itoh H."/>
            <person name="Senoo K."/>
        </authorList>
    </citation>
    <scope>NUCLEOTIDE SEQUENCE [LARGE SCALE GENOMIC DNA]</scope>
    <source>
        <strain evidence="9 10">JCM 17780</strain>
    </source>
</reference>
<dbReference type="CDD" id="cd06261">
    <property type="entry name" value="TM_PBP2"/>
    <property type="match status" value="1"/>
</dbReference>
<comment type="similarity">
    <text evidence="7">Belongs to the binding-protein-dependent transport system permease family.</text>
</comment>
<dbReference type="PANTHER" id="PTHR30465:SF0">
    <property type="entry name" value="OLIGOPEPTIDE TRANSPORT SYSTEM PERMEASE PROTEIN APPB"/>
    <property type="match status" value="1"/>
</dbReference>
<feature type="transmembrane region" description="Helical" evidence="7">
    <location>
        <begin position="9"/>
        <end position="30"/>
    </location>
</feature>
<keyword evidence="2 7" id="KW-0813">Transport</keyword>
<dbReference type="Pfam" id="PF19300">
    <property type="entry name" value="BPD_transp_1_N"/>
    <property type="match status" value="1"/>
</dbReference>
<evidence type="ECO:0000259" key="8">
    <source>
        <dbReference type="PROSITE" id="PS50928"/>
    </source>
</evidence>
<dbReference type="InterPro" id="IPR045621">
    <property type="entry name" value="BPD_transp_1_N"/>
</dbReference>
<keyword evidence="3" id="KW-1003">Cell membrane</keyword>
<dbReference type="InterPro" id="IPR035906">
    <property type="entry name" value="MetI-like_sf"/>
</dbReference>
<feature type="transmembrane region" description="Helical" evidence="7">
    <location>
        <begin position="102"/>
        <end position="125"/>
    </location>
</feature>
<dbReference type="Gene3D" id="1.10.3720.10">
    <property type="entry name" value="MetI-like"/>
    <property type="match status" value="1"/>
</dbReference>
<evidence type="ECO:0000256" key="5">
    <source>
        <dbReference type="ARBA" id="ARBA00022989"/>
    </source>
</evidence>
<dbReference type="PANTHER" id="PTHR30465">
    <property type="entry name" value="INNER MEMBRANE ABC TRANSPORTER"/>
    <property type="match status" value="1"/>
</dbReference>
<evidence type="ECO:0000256" key="4">
    <source>
        <dbReference type="ARBA" id="ARBA00022692"/>
    </source>
</evidence>
<proteinExistence type="inferred from homology"/>
<dbReference type="SUPFAM" id="SSF161098">
    <property type="entry name" value="MetI-like"/>
    <property type="match status" value="1"/>
</dbReference>
<keyword evidence="10" id="KW-1185">Reference proteome</keyword>
<feature type="transmembrane region" description="Helical" evidence="7">
    <location>
        <begin position="291"/>
        <end position="317"/>
    </location>
</feature>
<feature type="transmembrane region" description="Helical" evidence="7">
    <location>
        <begin position="246"/>
        <end position="271"/>
    </location>
</feature>
<sequence>MLYYLAKRLLLMIPLLVGITVITFTVIHLAPGEPVEMQVAMNPKVSAEARERLRKFYELDKPLHVQYAKWVSRLVRLDFGRSFAPDGRPVITKIRERLPVTISLNLIVLILEFALAIPIGIMAATHRDGPLDRWTTVFVFLGFATPLFWLSLILMYLFGVKLDWLPISGLHSLGYEAHGFWWRVGDMAKHLVIPLGVATFGSLAGLSRYMRTGMIEVLGQDYIMTARAKGLPERVVIYRHALRNALLPAITILGLSIPALIGGSVIFESIFAIPGMGKLFMDGVMARDYPLVMGVLVIGAVLTLLGNLLADLAYAIADPRIRHGRERAL</sequence>
<accession>A0ABS5SG72</accession>
<evidence type="ECO:0000256" key="7">
    <source>
        <dbReference type="RuleBase" id="RU363032"/>
    </source>
</evidence>
<comment type="subcellular location">
    <subcellularLocation>
        <location evidence="1 7">Cell membrane</location>
        <topology evidence="1 7">Multi-pass membrane protein</topology>
    </subcellularLocation>
</comment>
<keyword evidence="5 7" id="KW-1133">Transmembrane helix</keyword>
<comment type="caution">
    <text evidence="9">The sequence shown here is derived from an EMBL/GenBank/DDBJ whole genome shotgun (WGS) entry which is preliminary data.</text>
</comment>
<evidence type="ECO:0000256" key="3">
    <source>
        <dbReference type="ARBA" id="ARBA00022475"/>
    </source>
</evidence>
<dbReference type="EMBL" id="JAHCVK010000010">
    <property type="protein sequence ID" value="MBT0654364.1"/>
    <property type="molecule type" value="Genomic_DNA"/>
</dbReference>
<evidence type="ECO:0000256" key="1">
    <source>
        <dbReference type="ARBA" id="ARBA00004651"/>
    </source>
</evidence>
<gene>
    <name evidence="9" type="ORF">KI810_14990</name>
</gene>
<evidence type="ECO:0000313" key="9">
    <source>
        <dbReference type="EMBL" id="MBT0654364.1"/>
    </source>
</evidence>
<dbReference type="RefSeq" id="WP_214176373.1">
    <property type="nucleotide sequence ID" value="NZ_JAHCVK010000010.1"/>
</dbReference>
<dbReference type="PROSITE" id="PS50928">
    <property type="entry name" value="ABC_TM1"/>
    <property type="match status" value="1"/>
</dbReference>
<keyword evidence="6 7" id="KW-0472">Membrane</keyword>
<evidence type="ECO:0000256" key="6">
    <source>
        <dbReference type="ARBA" id="ARBA00023136"/>
    </source>
</evidence>
<dbReference type="Pfam" id="PF00528">
    <property type="entry name" value="BPD_transp_1"/>
    <property type="match status" value="1"/>
</dbReference>